<dbReference type="Gene3D" id="3.40.50.300">
    <property type="entry name" value="P-loop containing nucleotide triphosphate hydrolases"/>
    <property type="match status" value="1"/>
</dbReference>
<dbReference type="GO" id="GO:0140359">
    <property type="term" value="F:ABC-type transporter activity"/>
    <property type="evidence" value="ECO:0007669"/>
    <property type="project" value="InterPro"/>
</dbReference>
<dbReference type="SUPFAM" id="SSF90123">
    <property type="entry name" value="ABC transporter transmembrane region"/>
    <property type="match status" value="1"/>
</dbReference>
<dbReference type="GO" id="GO:0016887">
    <property type="term" value="F:ATP hydrolysis activity"/>
    <property type="evidence" value="ECO:0007669"/>
    <property type="project" value="InterPro"/>
</dbReference>
<comment type="caution">
    <text evidence="11">The sequence shown here is derived from an EMBL/GenBank/DDBJ whole genome shotgun (WGS) entry which is preliminary data.</text>
</comment>
<dbReference type="SUPFAM" id="SSF52540">
    <property type="entry name" value="P-loop containing nucleoside triphosphate hydrolases"/>
    <property type="match status" value="1"/>
</dbReference>
<dbReference type="EMBL" id="QZEY01000004">
    <property type="protein sequence ID" value="RJL32646.1"/>
    <property type="molecule type" value="Genomic_DNA"/>
</dbReference>
<dbReference type="Proteomes" id="UP000265768">
    <property type="component" value="Unassembled WGS sequence"/>
</dbReference>
<evidence type="ECO:0000259" key="10">
    <source>
        <dbReference type="PROSITE" id="PS50929"/>
    </source>
</evidence>
<evidence type="ECO:0000256" key="2">
    <source>
        <dbReference type="ARBA" id="ARBA00022692"/>
    </source>
</evidence>
<keyword evidence="4" id="KW-0067">ATP-binding</keyword>
<evidence type="ECO:0000256" key="5">
    <source>
        <dbReference type="ARBA" id="ARBA00022989"/>
    </source>
</evidence>
<sequence>MRRVLSVVRPHLARLIAAGLAGVTAELCAVALMASAAWLIARASQQPPLAALSLAIVAVRAFAVFRGVLRYADRLAGHDATLRALAELRGRVYDSLARAAVPAPGRPVAAGAPGGEGPARRRTPGKGGARRDADALGHMVADVDSLQDLLLRCLLPITSAVAVAVVAAGLALVLLPAAGLVAAAGLLVAGLAVPACAALAARRLGARVAEARDALAARSLDLLDGRFDLAAFGATARVLERAEAETARLARLEGLAGRVSSIAFGAGVLVQGLTAVGVAGVAIAAGADEVLVAVLALTTLAAFEPVLPLADAAQRLTELRPAARRLAALLEDAPQAPAPARAAGPDAAELELRDVTVRYAPDGPAALDGVSLRVEPDRSLAVVGASGAGKSTLLGVLAGLLPPTSGTALVPPGVRGLTQDAHVFHTSIRANLLLARPAATEDELREAARRTRLLEWVESLPEGWDTEVGEGGRPMSGGQRQRLLLTRALLADPGVLVLDEPTEALDHALADRVLAGVLAARRGRATVLVTHRLTGLDAVDEIIVMDEGRIVQRGTHAGLTGIPGPYRDLWDTERLVSSPAAA</sequence>
<dbReference type="Gene3D" id="1.20.1560.10">
    <property type="entry name" value="ABC transporter type 1, transmembrane domain"/>
    <property type="match status" value="1"/>
</dbReference>
<name>A0A3A4AYR2_9ACTN</name>
<comment type="subcellular location">
    <subcellularLocation>
        <location evidence="1">Cell membrane</location>
        <topology evidence="1">Multi-pass membrane protein</topology>
    </subcellularLocation>
</comment>
<dbReference type="AlphaFoldDB" id="A0A3A4AYR2"/>
<evidence type="ECO:0000256" key="6">
    <source>
        <dbReference type="ARBA" id="ARBA00023136"/>
    </source>
</evidence>
<feature type="transmembrane region" description="Helical" evidence="8">
    <location>
        <begin position="261"/>
        <end position="284"/>
    </location>
</feature>
<dbReference type="Pfam" id="PF00005">
    <property type="entry name" value="ABC_tran"/>
    <property type="match status" value="1"/>
</dbReference>
<dbReference type="PROSITE" id="PS50893">
    <property type="entry name" value="ABC_TRANSPORTER_2"/>
    <property type="match status" value="1"/>
</dbReference>
<dbReference type="PROSITE" id="PS50929">
    <property type="entry name" value="ABC_TM1F"/>
    <property type="match status" value="1"/>
</dbReference>
<feature type="transmembrane region" description="Helical" evidence="8">
    <location>
        <begin position="12"/>
        <end position="41"/>
    </location>
</feature>
<dbReference type="GO" id="GO:0045454">
    <property type="term" value="P:cell redox homeostasis"/>
    <property type="evidence" value="ECO:0007669"/>
    <property type="project" value="InterPro"/>
</dbReference>
<keyword evidence="6 8" id="KW-0472">Membrane</keyword>
<keyword evidence="3" id="KW-0547">Nucleotide-binding</keyword>
<feature type="transmembrane region" description="Helical" evidence="8">
    <location>
        <begin position="47"/>
        <end position="65"/>
    </location>
</feature>
<dbReference type="NCBIfam" id="TIGR02868">
    <property type="entry name" value="CydC"/>
    <property type="match status" value="1"/>
</dbReference>
<dbReference type="InterPro" id="IPR014223">
    <property type="entry name" value="ABC_CydC/D"/>
</dbReference>
<dbReference type="GO" id="GO:0005886">
    <property type="term" value="C:plasma membrane"/>
    <property type="evidence" value="ECO:0007669"/>
    <property type="project" value="UniProtKB-SubCell"/>
</dbReference>
<feature type="region of interest" description="Disordered" evidence="7">
    <location>
        <begin position="104"/>
        <end position="131"/>
    </location>
</feature>
<feature type="transmembrane region" description="Helical" evidence="8">
    <location>
        <begin position="180"/>
        <end position="201"/>
    </location>
</feature>
<dbReference type="InterPro" id="IPR027417">
    <property type="entry name" value="P-loop_NTPase"/>
</dbReference>
<dbReference type="PANTHER" id="PTHR24221">
    <property type="entry name" value="ATP-BINDING CASSETTE SUB-FAMILY B"/>
    <property type="match status" value="1"/>
</dbReference>
<evidence type="ECO:0000313" key="12">
    <source>
        <dbReference type="Proteomes" id="UP000265768"/>
    </source>
</evidence>
<dbReference type="RefSeq" id="WP_119926894.1">
    <property type="nucleotide sequence ID" value="NZ_QZEY01000004.1"/>
</dbReference>
<gene>
    <name evidence="11" type="primary">cydC</name>
    <name evidence="11" type="ORF">D5H75_14155</name>
</gene>
<evidence type="ECO:0000313" key="11">
    <source>
        <dbReference type="EMBL" id="RJL32646.1"/>
    </source>
</evidence>
<dbReference type="InterPro" id="IPR003593">
    <property type="entry name" value="AAA+_ATPase"/>
</dbReference>
<dbReference type="GO" id="GO:0034040">
    <property type="term" value="F:ATPase-coupled lipid transmembrane transporter activity"/>
    <property type="evidence" value="ECO:0007669"/>
    <property type="project" value="TreeGrafter"/>
</dbReference>
<keyword evidence="12" id="KW-1185">Reference proteome</keyword>
<dbReference type="GO" id="GO:0034775">
    <property type="term" value="P:glutathione transmembrane transport"/>
    <property type="evidence" value="ECO:0007669"/>
    <property type="project" value="InterPro"/>
</dbReference>
<evidence type="ECO:0000256" key="3">
    <source>
        <dbReference type="ARBA" id="ARBA00022741"/>
    </source>
</evidence>
<evidence type="ECO:0000256" key="8">
    <source>
        <dbReference type="SAM" id="Phobius"/>
    </source>
</evidence>
<evidence type="ECO:0000259" key="9">
    <source>
        <dbReference type="PROSITE" id="PS50893"/>
    </source>
</evidence>
<dbReference type="SMART" id="SM00382">
    <property type="entry name" value="AAA"/>
    <property type="match status" value="1"/>
</dbReference>
<reference evidence="11 12" key="1">
    <citation type="submission" date="2018-09" db="EMBL/GenBank/DDBJ databases">
        <title>YIM 75507 draft genome.</title>
        <authorList>
            <person name="Tang S."/>
            <person name="Feng Y."/>
        </authorList>
    </citation>
    <scope>NUCLEOTIDE SEQUENCE [LARGE SCALE GENOMIC DNA]</scope>
    <source>
        <strain evidence="11 12">YIM 75507</strain>
    </source>
</reference>
<dbReference type="OrthoDB" id="9806127at2"/>
<proteinExistence type="predicted"/>
<dbReference type="InterPro" id="IPR011527">
    <property type="entry name" value="ABC1_TM_dom"/>
</dbReference>
<organism evidence="11 12">
    <name type="scientific">Bailinhaonella thermotolerans</name>
    <dbReference type="NCBI Taxonomy" id="1070861"/>
    <lineage>
        <taxon>Bacteria</taxon>
        <taxon>Bacillati</taxon>
        <taxon>Actinomycetota</taxon>
        <taxon>Actinomycetes</taxon>
        <taxon>Streptosporangiales</taxon>
        <taxon>Streptosporangiaceae</taxon>
        <taxon>Bailinhaonella</taxon>
    </lineage>
</organism>
<evidence type="ECO:0000256" key="4">
    <source>
        <dbReference type="ARBA" id="ARBA00022840"/>
    </source>
</evidence>
<protein>
    <submittedName>
        <fullName evidence="11">Thiol reductant ABC exporter subunit CydC</fullName>
    </submittedName>
</protein>
<dbReference type="InterPro" id="IPR039421">
    <property type="entry name" value="Type_1_exporter"/>
</dbReference>
<feature type="domain" description="ABC transmembrane type-1" evidence="10">
    <location>
        <begin position="16"/>
        <end position="318"/>
    </location>
</feature>
<dbReference type="PANTHER" id="PTHR24221:SF654">
    <property type="entry name" value="ATP-BINDING CASSETTE SUB-FAMILY B MEMBER 6"/>
    <property type="match status" value="1"/>
</dbReference>
<dbReference type="GO" id="GO:0005524">
    <property type="term" value="F:ATP binding"/>
    <property type="evidence" value="ECO:0007669"/>
    <property type="project" value="UniProtKB-KW"/>
</dbReference>
<keyword evidence="5 8" id="KW-1133">Transmembrane helix</keyword>
<evidence type="ECO:0000256" key="7">
    <source>
        <dbReference type="SAM" id="MobiDB-lite"/>
    </source>
</evidence>
<keyword evidence="2 8" id="KW-0812">Transmembrane</keyword>
<dbReference type="InterPro" id="IPR036640">
    <property type="entry name" value="ABC1_TM_sf"/>
</dbReference>
<evidence type="ECO:0000256" key="1">
    <source>
        <dbReference type="ARBA" id="ARBA00004651"/>
    </source>
</evidence>
<dbReference type="InterPro" id="IPR003439">
    <property type="entry name" value="ABC_transporter-like_ATP-bd"/>
</dbReference>
<accession>A0A3A4AYR2</accession>
<feature type="transmembrane region" description="Helical" evidence="8">
    <location>
        <begin position="149"/>
        <end position="174"/>
    </location>
</feature>
<feature type="domain" description="ABC transporter" evidence="9">
    <location>
        <begin position="350"/>
        <end position="572"/>
    </location>
</feature>